<dbReference type="GO" id="GO:0000160">
    <property type="term" value="P:phosphorelay signal transduction system"/>
    <property type="evidence" value="ECO:0007669"/>
    <property type="project" value="InterPro"/>
</dbReference>
<feature type="non-terminal residue" evidence="1">
    <location>
        <position position="90"/>
    </location>
</feature>
<evidence type="ECO:0000313" key="1">
    <source>
        <dbReference type="EMBL" id="ACU17635.1"/>
    </source>
</evidence>
<dbReference type="EMBL" id="BT093255">
    <property type="protein sequence ID" value="ACU17635.1"/>
    <property type="molecule type" value="mRNA"/>
</dbReference>
<organism evidence="1">
    <name type="scientific">Glycine max</name>
    <name type="common">Soybean</name>
    <name type="synonym">Glycine hispida</name>
    <dbReference type="NCBI Taxonomy" id="3847"/>
    <lineage>
        <taxon>Eukaryota</taxon>
        <taxon>Viridiplantae</taxon>
        <taxon>Streptophyta</taxon>
        <taxon>Embryophyta</taxon>
        <taxon>Tracheophyta</taxon>
        <taxon>Spermatophyta</taxon>
        <taxon>Magnoliopsida</taxon>
        <taxon>eudicotyledons</taxon>
        <taxon>Gunneridae</taxon>
        <taxon>Pentapetalae</taxon>
        <taxon>rosids</taxon>
        <taxon>fabids</taxon>
        <taxon>Fabales</taxon>
        <taxon>Fabaceae</taxon>
        <taxon>Papilionoideae</taxon>
        <taxon>50 kb inversion clade</taxon>
        <taxon>NPAAA clade</taxon>
        <taxon>indigoferoid/millettioid clade</taxon>
        <taxon>Phaseoleae</taxon>
        <taxon>Glycine</taxon>
        <taxon>Glycine subgen. Soja</taxon>
    </lineage>
</organism>
<proteinExistence type="evidence at transcript level"/>
<dbReference type="AlphaFoldDB" id="C6T733"/>
<accession>C6T733</accession>
<reference evidence="1" key="1">
    <citation type="submission" date="2009-08" db="EMBL/GenBank/DDBJ databases">
        <authorList>
            <person name="Cheung F."/>
            <person name="Xiao Y."/>
            <person name="Chan A."/>
            <person name="Moskal W."/>
            <person name="Town C.D."/>
        </authorList>
    </citation>
    <scope>NUCLEOTIDE SEQUENCE</scope>
</reference>
<sequence>MLMLISTREAVPGVILHYFFFSGKLYGDSCVISRVKFTFLFNPEEICLCVILFNLFNSIGAARVKNVCATFRAFCEAKNQEGCMRCLSQL</sequence>
<protein>
    <submittedName>
        <fullName evidence="1">Uncharacterized protein</fullName>
    </submittedName>
</protein>
<dbReference type="InterPro" id="IPR036641">
    <property type="entry name" value="HPT_dom_sf"/>
</dbReference>
<name>C6T733_SOYBN</name>
<dbReference type="Gene3D" id="1.20.120.160">
    <property type="entry name" value="HPT domain"/>
    <property type="match status" value="1"/>
</dbReference>